<dbReference type="EC" id="7.2.2.10" evidence="2"/>
<feature type="non-terminal residue" evidence="18">
    <location>
        <position position="843"/>
    </location>
</feature>
<dbReference type="SFLD" id="SFLDF00027">
    <property type="entry name" value="p-type_atpase"/>
    <property type="match status" value="1"/>
</dbReference>
<keyword evidence="3" id="KW-0813">Transport</keyword>
<dbReference type="Pfam" id="PF00122">
    <property type="entry name" value="E1-E2_ATPase"/>
    <property type="match status" value="1"/>
</dbReference>
<evidence type="ECO:0000313" key="19">
    <source>
        <dbReference type="Proteomes" id="UP000825002"/>
    </source>
</evidence>
<name>A0ABQ7SAT8_9ACAR</name>
<evidence type="ECO:0000256" key="13">
    <source>
        <dbReference type="ARBA" id="ARBA00023136"/>
    </source>
</evidence>
<feature type="transmembrane region" description="Helical" evidence="16">
    <location>
        <begin position="287"/>
        <end position="311"/>
    </location>
</feature>
<evidence type="ECO:0000256" key="2">
    <source>
        <dbReference type="ARBA" id="ARBA00012790"/>
    </source>
</evidence>
<evidence type="ECO:0000259" key="17">
    <source>
        <dbReference type="SMART" id="SM00831"/>
    </source>
</evidence>
<feature type="transmembrane region" description="Helical" evidence="16">
    <location>
        <begin position="65"/>
        <end position="81"/>
    </location>
</feature>
<dbReference type="NCBIfam" id="TIGR01494">
    <property type="entry name" value="ATPase_P-type"/>
    <property type="match status" value="3"/>
</dbReference>
<dbReference type="InterPro" id="IPR023298">
    <property type="entry name" value="ATPase_P-typ_TM_dom_sf"/>
</dbReference>
<feature type="transmembrane region" description="Helical" evidence="16">
    <location>
        <begin position="782"/>
        <end position="803"/>
    </location>
</feature>
<keyword evidence="19" id="KW-1185">Reference proteome</keyword>
<organism evidence="18 19">
    <name type="scientific">Fragariocoptes setiger</name>
    <dbReference type="NCBI Taxonomy" id="1670756"/>
    <lineage>
        <taxon>Eukaryota</taxon>
        <taxon>Metazoa</taxon>
        <taxon>Ecdysozoa</taxon>
        <taxon>Arthropoda</taxon>
        <taxon>Chelicerata</taxon>
        <taxon>Arachnida</taxon>
        <taxon>Acari</taxon>
        <taxon>Acariformes</taxon>
        <taxon>Trombidiformes</taxon>
        <taxon>Prostigmata</taxon>
        <taxon>Eupodina</taxon>
        <taxon>Eriophyoidea</taxon>
        <taxon>Phytoptidae</taxon>
        <taxon>Fragariocoptes</taxon>
    </lineage>
</organism>
<evidence type="ECO:0000256" key="8">
    <source>
        <dbReference type="ARBA" id="ARBA00022840"/>
    </source>
</evidence>
<dbReference type="InterPro" id="IPR018303">
    <property type="entry name" value="ATPase_P-typ_P_site"/>
</dbReference>
<comment type="caution">
    <text evidence="18">The sequence shown here is derived from an EMBL/GenBank/DDBJ whole genome shotgun (WGS) entry which is preliminary data.</text>
</comment>
<dbReference type="InterPro" id="IPR036412">
    <property type="entry name" value="HAD-like_sf"/>
</dbReference>
<evidence type="ECO:0000256" key="15">
    <source>
        <dbReference type="ARBA" id="ARBA00048694"/>
    </source>
</evidence>
<comment type="subcellular location">
    <subcellularLocation>
        <location evidence="1">Sarcoplasmic reticulum membrane</location>
        <topology evidence="1">Multi-pass membrane protein</topology>
    </subcellularLocation>
</comment>
<dbReference type="InterPro" id="IPR023214">
    <property type="entry name" value="HAD_sf"/>
</dbReference>
<keyword evidence="7" id="KW-0106">Calcium</keyword>
<comment type="catalytic activity">
    <reaction evidence="14">
        <text>Mn(2+)(in) + ATP + H2O = Mn(2+)(out) + ADP + phosphate + H(+)</text>
        <dbReference type="Rhea" id="RHEA:66820"/>
        <dbReference type="ChEBI" id="CHEBI:15377"/>
        <dbReference type="ChEBI" id="CHEBI:15378"/>
        <dbReference type="ChEBI" id="CHEBI:29035"/>
        <dbReference type="ChEBI" id="CHEBI:30616"/>
        <dbReference type="ChEBI" id="CHEBI:43474"/>
        <dbReference type="ChEBI" id="CHEBI:456216"/>
    </reaction>
    <physiologicalReaction direction="left-to-right" evidence="14">
        <dbReference type="Rhea" id="RHEA:66821"/>
    </physiologicalReaction>
</comment>
<dbReference type="InterPro" id="IPR006413">
    <property type="entry name" value="P-type_ATPase_IIA_PMR1"/>
</dbReference>
<dbReference type="InterPro" id="IPR023299">
    <property type="entry name" value="ATPase_P-typ_cyto_dom_N"/>
</dbReference>
<keyword evidence="11 16" id="KW-1133">Transmembrane helix</keyword>
<evidence type="ECO:0000256" key="16">
    <source>
        <dbReference type="SAM" id="Phobius"/>
    </source>
</evidence>
<keyword evidence="13 16" id="KW-0472">Membrane</keyword>
<dbReference type="SUPFAM" id="SSF81665">
    <property type="entry name" value="Calcium ATPase, transmembrane domain M"/>
    <property type="match status" value="1"/>
</dbReference>
<keyword evidence="10" id="KW-1278">Translocase</keyword>
<dbReference type="SUPFAM" id="SSF56784">
    <property type="entry name" value="HAD-like"/>
    <property type="match status" value="1"/>
</dbReference>
<evidence type="ECO:0000256" key="9">
    <source>
        <dbReference type="ARBA" id="ARBA00022951"/>
    </source>
</evidence>
<dbReference type="SMART" id="SM00831">
    <property type="entry name" value="Cation_ATPase_N"/>
    <property type="match status" value="1"/>
</dbReference>
<dbReference type="PRINTS" id="PR00120">
    <property type="entry name" value="HATPASE"/>
</dbReference>
<dbReference type="Gene3D" id="3.40.1110.10">
    <property type="entry name" value="Calcium-transporting ATPase, cytoplasmic domain N"/>
    <property type="match status" value="1"/>
</dbReference>
<evidence type="ECO:0000256" key="6">
    <source>
        <dbReference type="ARBA" id="ARBA00022741"/>
    </source>
</evidence>
<dbReference type="Pfam" id="PF00690">
    <property type="entry name" value="Cation_ATPase_N"/>
    <property type="match status" value="1"/>
</dbReference>
<keyword evidence="5 16" id="KW-0812">Transmembrane</keyword>
<dbReference type="InterPro" id="IPR006068">
    <property type="entry name" value="ATPase_P-typ_cation-transptr_C"/>
</dbReference>
<keyword evidence="6" id="KW-0547">Nucleotide-binding</keyword>
<dbReference type="NCBIfam" id="TIGR01522">
    <property type="entry name" value="ATPase-IIA2_Ca"/>
    <property type="match status" value="1"/>
</dbReference>
<dbReference type="PROSITE" id="PS00154">
    <property type="entry name" value="ATPASE_E1_E2"/>
    <property type="match status" value="1"/>
</dbReference>
<dbReference type="Proteomes" id="UP000825002">
    <property type="component" value="Unassembled WGS sequence"/>
</dbReference>
<sequence>MTNFENGLSSREANDRLRYHGPNEFKCEQSQTLLSKYLDQFKNPLIILLLVSALISILMQQYDDALSITVAIVIVVTVAFVQEYRSEQSLQELNKLVPPTCKCLRDGQCQSFLARNLVPGDVVLLAAGDRVPADIRLFECCDLTIDESSLTGETEAVAKSADPIDSISYNVNGKELNSDSEHHLLKVNTNLNNSDQNLSSTPSVAYMGTLVRTGNGKGIVISTGVNAKFGQVFSMMQAEEAPKSPLQKNMDQLGQQLSIYSFGIVIMIILIGWLQSRPMLEMFTVGVSLAVAAIPEGLPIVVTVTLALGVMRMAKRKAIVKKLPVVETLGSVHVICSDKTGTITKNEMTVSEIITSEFYEAYLTGVGYAERGDIRLRENTCVSSRLQEASIRRLLKAACLCNNASLEAGGKLLGQATEGALIVAGNKAGLNHIRDDYVRLREVPFNSESKLMSVQCVSRSLVSNGGYQSNLDDPPVHFVKGAIECVICKCKTYSNNGLEEYIDNDRRASYVQTAERLGMRGLRVISVASGTSMEKLCFLGMAGIYDPPREGVQEAIRILNESGVSVKMVTGDAETTASAIARDIGLLRPGLSVMSGKELDMLMDSNHSHDSIEIADRLNNVAVFYRVSPAHKVNIVKAFQARGMITAMTGDGVNDVVALKKADIGIAMGLSGTDVCKEAADMILLDDNLATIMSAIEEGKGIFYNIRNFIRFQLSTSIAALTLIAISTLLHIPNPLNAMQILWINIIMDGPPAQSLGLEPVDRDVLKRPPRDVREPVITRELIVNILVSASVIICGTLLVFVAEMSDNVVTPRDTTMTFTCFVLFDMFNAMGCRSQYSSYLKL</sequence>
<dbReference type="Gene3D" id="3.40.50.1000">
    <property type="entry name" value="HAD superfamily/HAD-like"/>
    <property type="match status" value="1"/>
</dbReference>
<dbReference type="Pfam" id="PF00689">
    <property type="entry name" value="Cation_ATPase_C"/>
    <property type="match status" value="1"/>
</dbReference>
<evidence type="ECO:0000256" key="7">
    <source>
        <dbReference type="ARBA" id="ARBA00022837"/>
    </source>
</evidence>
<feature type="domain" description="Cation-transporting P-type ATPase N-terminal" evidence="17">
    <location>
        <begin position="2"/>
        <end position="61"/>
    </location>
</feature>
<feature type="transmembrane region" description="Helical" evidence="16">
    <location>
        <begin position="41"/>
        <end position="59"/>
    </location>
</feature>
<evidence type="ECO:0000256" key="14">
    <source>
        <dbReference type="ARBA" id="ARBA00047330"/>
    </source>
</evidence>
<dbReference type="InterPro" id="IPR059000">
    <property type="entry name" value="ATPase_P-type_domA"/>
</dbReference>
<evidence type="ECO:0000313" key="18">
    <source>
        <dbReference type="EMBL" id="KAG9510511.1"/>
    </source>
</evidence>
<dbReference type="PRINTS" id="PR00119">
    <property type="entry name" value="CATATPASE"/>
</dbReference>
<accession>A0ABQ7SAT8</accession>
<feature type="transmembrane region" description="Helical" evidence="16">
    <location>
        <begin position="257"/>
        <end position="275"/>
    </location>
</feature>
<feature type="transmembrane region" description="Helical" evidence="16">
    <location>
        <begin position="709"/>
        <end position="730"/>
    </location>
</feature>
<reference evidence="18 19" key="1">
    <citation type="submission" date="2020-10" db="EMBL/GenBank/DDBJ databases">
        <authorList>
            <person name="Klimov P.B."/>
            <person name="Dyachkov S.M."/>
            <person name="Chetverikov P.E."/>
        </authorList>
    </citation>
    <scope>NUCLEOTIDE SEQUENCE [LARGE SCALE GENOMIC DNA]</scope>
    <source>
        <strain evidence="18">BMOC 18-1129-001#AD2665</strain>
        <tissue evidence="18">Entire mites</tissue>
    </source>
</reference>
<dbReference type="Gene3D" id="2.70.150.10">
    <property type="entry name" value="Calcium-transporting ATPase, cytoplasmic transduction domain A"/>
    <property type="match status" value="1"/>
</dbReference>
<keyword evidence="9" id="KW-0703">Sarcoplasmic reticulum</keyword>
<keyword evidence="8" id="KW-0067">ATP-binding</keyword>
<dbReference type="PANTHER" id="PTHR42861">
    <property type="entry name" value="CALCIUM-TRANSPORTING ATPASE"/>
    <property type="match status" value="1"/>
</dbReference>
<evidence type="ECO:0000256" key="3">
    <source>
        <dbReference type="ARBA" id="ARBA00022448"/>
    </source>
</evidence>
<evidence type="ECO:0000256" key="12">
    <source>
        <dbReference type="ARBA" id="ARBA00023065"/>
    </source>
</evidence>
<dbReference type="Pfam" id="PF13246">
    <property type="entry name" value="Cation_ATPase"/>
    <property type="match status" value="1"/>
</dbReference>
<comment type="catalytic activity">
    <reaction evidence="15">
        <text>Ca(2+)(in) + ATP + H2O = Ca(2+)(out) + ADP + phosphate + H(+)</text>
        <dbReference type="Rhea" id="RHEA:18105"/>
        <dbReference type="ChEBI" id="CHEBI:15377"/>
        <dbReference type="ChEBI" id="CHEBI:15378"/>
        <dbReference type="ChEBI" id="CHEBI:29108"/>
        <dbReference type="ChEBI" id="CHEBI:30616"/>
        <dbReference type="ChEBI" id="CHEBI:43474"/>
        <dbReference type="ChEBI" id="CHEBI:456216"/>
        <dbReference type="EC" id="7.2.2.10"/>
    </reaction>
</comment>
<dbReference type="InterPro" id="IPR044492">
    <property type="entry name" value="P_typ_ATPase_HD_dom"/>
</dbReference>
<dbReference type="SFLD" id="SFLDS00003">
    <property type="entry name" value="Haloacid_Dehalogenase"/>
    <property type="match status" value="1"/>
</dbReference>
<dbReference type="SFLD" id="SFLDG00002">
    <property type="entry name" value="C1.7:_P-type_atpase_like"/>
    <property type="match status" value="1"/>
</dbReference>
<proteinExistence type="predicted"/>
<evidence type="ECO:0000256" key="4">
    <source>
        <dbReference type="ARBA" id="ARBA00022568"/>
    </source>
</evidence>
<evidence type="ECO:0000256" key="5">
    <source>
        <dbReference type="ARBA" id="ARBA00022692"/>
    </source>
</evidence>
<evidence type="ECO:0000256" key="10">
    <source>
        <dbReference type="ARBA" id="ARBA00022967"/>
    </source>
</evidence>
<dbReference type="InterPro" id="IPR001757">
    <property type="entry name" value="P_typ_ATPase"/>
</dbReference>
<dbReference type="Gene3D" id="1.20.1110.10">
    <property type="entry name" value="Calcium-transporting ATPase, transmembrane domain"/>
    <property type="match status" value="1"/>
</dbReference>
<dbReference type="SUPFAM" id="SSF81653">
    <property type="entry name" value="Calcium ATPase, transduction domain A"/>
    <property type="match status" value="1"/>
</dbReference>
<keyword evidence="12" id="KW-0406">Ion transport</keyword>
<evidence type="ECO:0000256" key="1">
    <source>
        <dbReference type="ARBA" id="ARBA00004326"/>
    </source>
</evidence>
<protein>
    <recommendedName>
        <fullName evidence="2">P-type Ca(2+) transporter</fullName>
        <ecNumber evidence="2">7.2.2.10</ecNumber>
    </recommendedName>
</protein>
<keyword evidence="4" id="KW-0109">Calcium transport</keyword>
<dbReference type="InterPro" id="IPR008250">
    <property type="entry name" value="ATPase_P-typ_transduc_dom_A_sf"/>
</dbReference>
<dbReference type="EMBL" id="JAIFTH010000130">
    <property type="protein sequence ID" value="KAG9510511.1"/>
    <property type="molecule type" value="Genomic_DNA"/>
</dbReference>
<dbReference type="InterPro" id="IPR004014">
    <property type="entry name" value="ATPase_P-typ_cation-transptr_N"/>
</dbReference>
<evidence type="ECO:0000256" key="11">
    <source>
        <dbReference type="ARBA" id="ARBA00022989"/>
    </source>
</evidence>
<gene>
    <name evidence="18" type="primary">ATP2C1</name>
    <name evidence="18" type="ORF">GZH46_00943</name>
</gene>